<proteinExistence type="inferred from homology"/>
<feature type="binding site" evidence="3">
    <location>
        <position position="90"/>
    </location>
    <ligand>
        <name>carboxy-S-adenosyl-L-methionine</name>
        <dbReference type="ChEBI" id="CHEBI:134278"/>
    </ligand>
</feature>
<dbReference type="SUPFAM" id="SSF53335">
    <property type="entry name" value="S-adenosyl-L-methionine-dependent methyltransferases"/>
    <property type="match status" value="1"/>
</dbReference>
<dbReference type="Gene3D" id="3.40.50.150">
    <property type="entry name" value="Vaccinia Virus protein VP39"/>
    <property type="match status" value="1"/>
</dbReference>
<feature type="binding site" evidence="3">
    <location>
        <position position="129"/>
    </location>
    <ligand>
        <name>carboxy-S-adenosyl-L-methionine</name>
        <dbReference type="ChEBI" id="CHEBI:134278"/>
    </ligand>
</feature>
<gene>
    <name evidence="3 4" type="primary">cmoB</name>
    <name evidence="4" type="ORF">BV056_00462</name>
</gene>
<feature type="binding site" evidence="3">
    <location>
        <position position="199"/>
    </location>
    <ligand>
        <name>carboxy-S-adenosyl-L-methionine</name>
        <dbReference type="ChEBI" id="CHEBI:134278"/>
    </ligand>
</feature>
<keyword evidence="4" id="KW-0489">Methyltransferase</keyword>
<feature type="binding site" evidence="3">
    <location>
        <begin position="151"/>
        <end position="153"/>
    </location>
    <ligand>
        <name>carboxy-S-adenosyl-L-methionine</name>
        <dbReference type="ChEBI" id="CHEBI:134278"/>
    </ligand>
</feature>
<dbReference type="NCBIfam" id="NF011650">
    <property type="entry name" value="PRK15068.1"/>
    <property type="match status" value="1"/>
</dbReference>
<comment type="catalytic activity">
    <reaction evidence="3">
        <text>carboxy-S-adenosyl-L-methionine + 5-hydroxyuridine(34) in tRNA = 5-carboxymethoxyuridine(34) in tRNA + S-adenosyl-L-homocysteine + H(+)</text>
        <dbReference type="Rhea" id="RHEA:52848"/>
        <dbReference type="Rhea" id="RHEA-COMP:13381"/>
        <dbReference type="Rhea" id="RHEA-COMP:13383"/>
        <dbReference type="ChEBI" id="CHEBI:15378"/>
        <dbReference type="ChEBI" id="CHEBI:57856"/>
        <dbReference type="ChEBI" id="CHEBI:134278"/>
        <dbReference type="ChEBI" id="CHEBI:136877"/>
        <dbReference type="ChEBI" id="CHEBI:136879"/>
    </reaction>
</comment>
<feature type="binding site" evidence="3">
    <location>
        <begin position="180"/>
        <end position="181"/>
    </location>
    <ligand>
        <name>carboxy-S-adenosyl-L-methionine</name>
        <dbReference type="ChEBI" id="CHEBI:134278"/>
    </ligand>
</feature>
<feature type="binding site" evidence="3">
    <location>
        <position position="104"/>
    </location>
    <ligand>
        <name>carboxy-S-adenosyl-L-methionine</name>
        <dbReference type="ChEBI" id="CHEBI:134278"/>
    </ligand>
</feature>
<keyword evidence="1 3" id="KW-0808">Transferase</keyword>
<dbReference type="AlphaFoldDB" id="A0AB37B1Z1"/>
<dbReference type="Pfam" id="PF08003">
    <property type="entry name" value="Methyltransf_9"/>
    <property type="match status" value="1"/>
</dbReference>
<dbReference type="InterPro" id="IPR027555">
    <property type="entry name" value="Mo5U34_MeTrfas-like"/>
</dbReference>
<dbReference type="InterPro" id="IPR029063">
    <property type="entry name" value="SAM-dependent_MTases_sf"/>
</dbReference>
<evidence type="ECO:0000256" key="1">
    <source>
        <dbReference type="ARBA" id="ARBA00022679"/>
    </source>
</evidence>
<comment type="function">
    <text evidence="3">Catalyzes carboxymethyl transfer from carboxy-S-adenosyl-L-methionine (Cx-SAM) to 5-hydroxyuridine (ho5U) to form 5-carboxymethoxyuridine (cmo5U) at position 34 in tRNAs.</text>
</comment>
<dbReference type="EMBL" id="NEBD01000053">
    <property type="protein sequence ID" value="PRJ22624.1"/>
    <property type="molecule type" value="Genomic_DNA"/>
</dbReference>
<organism evidence="4">
    <name type="scientific">Haemophilus influenzae</name>
    <dbReference type="NCBI Taxonomy" id="727"/>
    <lineage>
        <taxon>Bacteria</taxon>
        <taxon>Pseudomonadati</taxon>
        <taxon>Pseudomonadota</taxon>
        <taxon>Gammaproteobacteria</taxon>
        <taxon>Pasteurellales</taxon>
        <taxon>Pasteurellaceae</taxon>
        <taxon>Haemophilus</taxon>
    </lineage>
</organism>
<dbReference type="HAMAP" id="MF_01590">
    <property type="entry name" value="tRNA_carboxymethyltr_CmoB"/>
    <property type="match status" value="1"/>
</dbReference>
<feature type="binding site" evidence="3">
    <location>
        <position position="109"/>
    </location>
    <ligand>
        <name>carboxy-S-adenosyl-L-methionine</name>
        <dbReference type="ChEBI" id="CHEBI:134278"/>
    </ligand>
</feature>
<sequence>MIDFRPFYQQIATTNLSDWLETLPHQLKEWENQTHADYAKWSKIVDFLPDLQADEIDLKSAVKSDRTFPLSTGEKQRIIHHLKQLMPWRKGPYHLFGIHIDCEWRSDFKWDRVLPHLSPLQGRTILDVGCGSGYHMWRMVGEGAKMVVGIDPTELFLCQFEAVRKLLNNDRRANLIPLGIEQMQPLAAFDTVFSMGVLYHRKSPLDHLSQLKNQLVKGGELVLETLVVDGDVNTVLVPADRYAKMKNVYFIPSVAALINWLEKVGFTNVRCVDVATTTLEEQRKTDWLENESLIDFLDQNDHNKTIEGYQAPKRAVILANK</sequence>
<dbReference type="GO" id="GO:0016765">
    <property type="term" value="F:transferase activity, transferring alkyl or aryl (other than methyl) groups"/>
    <property type="evidence" value="ECO:0007669"/>
    <property type="project" value="UniProtKB-UniRule"/>
</dbReference>
<dbReference type="CDD" id="cd02440">
    <property type="entry name" value="AdoMet_MTases"/>
    <property type="match status" value="1"/>
</dbReference>
<dbReference type="GO" id="GO:0002098">
    <property type="term" value="P:tRNA wobble uridine modification"/>
    <property type="evidence" value="ECO:0007669"/>
    <property type="project" value="InterPro"/>
</dbReference>
<protein>
    <recommendedName>
        <fullName evidence="3">tRNA U34 carboxymethyltransferase</fullName>
        <ecNumber evidence="3">2.5.1.-</ecNumber>
    </recommendedName>
</protein>
<evidence type="ECO:0000256" key="3">
    <source>
        <dbReference type="HAMAP-Rule" id="MF_01590"/>
    </source>
</evidence>
<comment type="similarity">
    <text evidence="3">Belongs to the class I-like SAM-binding methyltransferase superfamily. CmoB family.</text>
</comment>
<dbReference type="GO" id="GO:0032259">
    <property type="term" value="P:methylation"/>
    <property type="evidence" value="ECO:0007669"/>
    <property type="project" value="UniProtKB-KW"/>
</dbReference>
<dbReference type="InterPro" id="IPR010017">
    <property type="entry name" value="CmoB"/>
</dbReference>
<evidence type="ECO:0000256" key="2">
    <source>
        <dbReference type="ARBA" id="ARBA00022694"/>
    </source>
</evidence>
<dbReference type="PANTHER" id="PTHR43464">
    <property type="entry name" value="METHYLTRANSFERASE"/>
    <property type="match status" value="1"/>
</dbReference>
<comment type="caution">
    <text evidence="4">The sequence shown here is derived from an EMBL/GenBank/DDBJ whole genome shotgun (WGS) entry which is preliminary data.</text>
</comment>
<dbReference type="EC" id="2.5.1.-" evidence="3"/>
<dbReference type="NCBIfam" id="TIGR00452">
    <property type="entry name" value="tRNA 5-methoxyuridine(34)/uridine 5-oxyacetic acid(34) synthase CmoB"/>
    <property type="match status" value="1"/>
</dbReference>
<dbReference type="PANTHER" id="PTHR43464:SF95">
    <property type="entry name" value="TRNA U34 CARBOXYMETHYLTRANSFERASE"/>
    <property type="match status" value="1"/>
</dbReference>
<evidence type="ECO:0000313" key="4">
    <source>
        <dbReference type="EMBL" id="PRJ22624.1"/>
    </source>
</evidence>
<name>A0AB37B1Z1_HAEIF</name>
<keyword evidence="2 3" id="KW-0819">tRNA processing</keyword>
<comment type="subunit">
    <text evidence="3">Homotetramer.</text>
</comment>
<accession>A0AB37B1Z1</accession>
<dbReference type="GO" id="GO:0008168">
    <property type="term" value="F:methyltransferase activity"/>
    <property type="evidence" value="ECO:0007669"/>
    <property type="project" value="UniProtKB-KW"/>
</dbReference>
<reference evidence="4" key="1">
    <citation type="submission" date="2017-04" db="EMBL/GenBank/DDBJ databases">
        <title>Haemophilus influenzae in COPD genome sequencing project.</title>
        <authorList>
            <person name="Murphy T.F."/>
            <person name="Kong Y."/>
            <person name="Nadendla S."/>
            <person name="Tettelin H."/>
            <person name="Pettigrew M."/>
        </authorList>
    </citation>
    <scope>NUCLEOTIDE SEQUENCE [LARGE SCALE GENOMIC DNA]</scope>
    <source>
        <strain evidence="4">39P1H1</strain>
    </source>
</reference>
<feature type="binding site" evidence="3">
    <location>
        <position position="195"/>
    </location>
    <ligand>
        <name>carboxy-S-adenosyl-L-methionine</name>
        <dbReference type="ChEBI" id="CHEBI:134278"/>
    </ligand>
</feature>
<feature type="binding site" evidence="3">
    <location>
        <position position="314"/>
    </location>
    <ligand>
        <name>carboxy-S-adenosyl-L-methionine</name>
        <dbReference type="ChEBI" id="CHEBI:134278"/>
    </ligand>
</feature>
<dbReference type="RefSeq" id="WP_105888929.1">
    <property type="nucleotide sequence ID" value="NZ_CP135820.1"/>
</dbReference>